<evidence type="ECO:0000313" key="11">
    <source>
        <dbReference type="EnsemblMetazoa" id="XP_014252079.1"/>
    </source>
</evidence>
<dbReference type="InterPro" id="IPR001128">
    <property type="entry name" value="Cyt_P450"/>
</dbReference>
<comment type="cofactor">
    <cofactor evidence="1 8">
        <name>heme</name>
        <dbReference type="ChEBI" id="CHEBI:30413"/>
    </cofactor>
</comment>
<name>A0A8I6RWF6_CIMLE</name>
<evidence type="ECO:0000256" key="8">
    <source>
        <dbReference type="PIRSR" id="PIRSR602401-1"/>
    </source>
</evidence>
<dbReference type="CTD" id="56961"/>
<dbReference type="EnsemblMetazoa" id="XM_014396593.2">
    <property type="protein sequence ID" value="XP_014252079.1"/>
    <property type="gene ID" value="LOC106668127"/>
</dbReference>
<evidence type="ECO:0000256" key="10">
    <source>
        <dbReference type="SAM" id="Phobius"/>
    </source>
</evidence>
<protein>
    <recommendedName>
        <fullName evidence="13">Cytochrome P450</fullName>
    </recommendedName>
</protein>
<dbReference type="InterPro" id="IPR002401">
    <property type="entry name" value="Cyt_P450_E_grp-I"/>
</dbReference>
<feature type="transmembrane region" description="Helical" evidence="10">
    <location>
        <begin position="347"/>
        <end position="367"/>
    </location>
</feature>
<evidence type="ECO:0000256" key="5">
    <source>
        <dbReference type="ARBA" id="ARBA00023002"/>
    </source>
</evidence>
<feature type="transmembrane region" description="Helical" evidence="10">
    <location>
        <begin position="30"/>
        <end position="50"/>
    </location>
</feature>
<dbReference type="PRINTS" id="PR00463">
    <property type="entry name" value="EP450I"/>
</dbReference>
<keyword evidence="5 9" id="KW-0560">Oxidoreductase</keyword>
<evidence type="ECO:0000256" key="9">
    <source>
        <dbReference type="RuleBase" id="RU000461"/>
    </source>
</evidence>
<dbReference type="Pfam" id="PF00067">
    <property type="entry name" value="p450"/>
    <property type="match status" value="1"/>
</dbReference>
<evidence type="ECO:0000256" key="7">
    <source>
        <dbReference type="ARBA" id="ARBA00023033"/>
    </source>
</evidence>
<dbReference type="PROSITE" id="PS00086">
    <property type="entry name" value="CYTOCHROME_P450"/>
    <property type="match status" value="1"/>
</dbReference>
<dbReference type="AlphaFoldDB" id="A0A8I6RWF6"/>
<dbReference type="InterPro" id="IPR017972">
    <property type="entry name" value="Cyt_P450_CS"/>
</dbReference>
<dbReference type="PRINTS" id="PR00385">
    <property type="entry name" value="P450"/>
</dbReference>
<dbReference type="SUPFAM" id="SSF48264">
    <property type="entry name" value="Cytochrome P450"/>
    <property type="match status" value="1"/>
</dbReference>
<dbReference type="Gene3D" id="1.10.630.10">
    <property type="entry name" value="Cytochrome P450"/>
    <property type="match status" value="1"/>
</dbReference>
<dbReference type="CDD" id="cd11054">
    <property type="entry name" value="CYP24A1-like"/>
    <property type="match status" value="1"/>
</dbReference>
<evidence type="ECO:0000256" key="6">
    <source>
        <dbReference type="ARBA" id="ARBA00023004"/>
    </source>
</evidence>
<dbReference type="InterPro" id="IPR050479">
    <property type="entry name" value="CYP11_CYP27_families"/>
</dbReference>
<dbReference type="Proteomes" id="UP000494040">
    <property type="component" value="Unassembled WGS sequence"/>
</dbReference>
<keyword evidence="7 9" id="KW-0503">Monooxygenase</keyword>
<dbReference type="OMA" id="KQFCPER"/>
<dbReference type="GO" id="GO:0020037">
    <property type="term" value="F:heme binding"/>
    <property type="evidence" value="ECO:0007669"/>
    <property type="project" value="InterPro"/>
</dbReference>
<comment type="similarity">
    <text evidence="2 9">Belongs to the cytochrome P450 family.</text>
</comment>
<evidence type="ECO:0000313" key="12">
    <source>
        <dbReference type="Proteomes" id="UP000494040"/>
    </source>
</evidence>
<keyword evidence="12" id="KW-1185">Reference proteome</keyword>
<keyword evidence="4 8" id="KW-0479">Metal-binding</keyword>
<feature type="binding site" description="axial binding residue" evidence="8">
    <location>
        <position position="490"/>
    </location>
    <ligand>
        <name>heme</name>
        <dbReference type="ChEBI" id="CHEBI:30413"/>
    </ligand>
    <ligandPart>
        <name>Fe</name>
        <dbReference type="ChEBI" id="CHEBI:18248"/>
    </ligandPart>
</feature>
<dbReference type="PANTHER" id="PTHR24279">
    <property type="entry name" value="CYTOCHROME P450"/>
    <property type="match status" value="1"/>
</dbReference>
<evidence type="ECO:0000256" key="2">
    <source>
        <dbReference type="ARBA" id="ARBA00010617"/>
    </source>
</evidence>
<organism evidence="11 12">
    <name type="scientific">Cimex lectularius</name>
    <name type="common">Bed bug</name>
    <name type="synonym">Acanthia lectularia</name>
    <dbReference type="NCBI Taxonomy" id="79782"/>
    <lineage>
        <taxon>Eukaryota</taxon>
        <taxon>Metazoa</taxon>
        <taxon>Ecdysozoa</taxon>
        <taxon>Arthropoda</taxon>
        <taxon>Hexapoda</taxon>
        <taxon>Insecta</taxon>
        <taxon>Pterygota</taxon>
        <taxon>Neoptera</taxon>
        <taxon>Paraneoptera</taxon>
        <taxon>Hemiptera</taxon>
        <taxon>Heteroptera</taxon>
        <taxon>Panheteroptera</taxon>
        <taxon>Cimicomorpha</taxon>
        <taxon>Cimicidae</taxon>
        <taxon>Cimex</taxon>
    </lineage>
</organism>
<keyword evidence="10" id="KW-0472">Membrane</keyword>
<sequence length="541" mass="61527">MPSGSVMSVSLTAACLSTIAARFGLRMYDLPDWGVLDFGAVAIFVLLIWLTELRWHKSKFCGVRTTKPLTIKDVPGPKALPIIGTRWIYYGKFKLTKIHEAYQELFKRYGRIVREEAIWNYPVISIMDGADIEKVLRHVSRYPMRPPTEVIAFYRASRPDRYTNLGIINEQGESWQKLRSLLTPELTSARTMNRFFPELNSVADDFNQLLLHSREEGTGLIKGFDELACRMGLESTCTLILGKRLGFLDADVSPLAKKLAEAVKDQFCASRDTFFGLPFWKIFPTPAYKKFMSSEDTIYDIISEMVENAEKLEQDTCDIDAMRSVFMAILKAEGLDLRDKKAGIIDFIAAGIKTLGNTLVFLLYLIAKNKHCQEKLYEEVNQLAPNGSALDLHTLKEAHYLRACIMEAFRILPTAPCVARILETDMELSGYHLQPGSVVLCHTWLACLEESNFKNAKTFMPERWLGKDSSCSGHSHPFLVVPFGVGRRMCPGKRFVELELQVVLAQTVRQFEIEFDGELRLEFEFLLAPKSPANFRLKERQ</sequence>
<dbReference type="GeneID" id="106668127"/>
<proteinExistence type="inferred from homology"/>
<dbReference type="GO" id="GO:0016705">
    <property type="term" value="F:oxidoreductase activity, acting on paired donors, with incorporation or reduction of molecular oxygen"/>
    <property type="evidence" value="ECO:0007669"/>
    <property type="project" value="InterPro"/>
</dbReference>
<keyword evidence="6 8" id="KW-0408">Iron</keyword>
<keyword evidence="10" id="KW-1133">Transmembrane helix</keyword>
<reference evidence="11" key="1">
    <citation type="submission" date="2022-01" db="UniProtKB">
        <authorList>
            <consortium name="EnsemblMetazoa"/>
        </authorList>
    </citation>
    <scope>IDENTIFICATION</scope>
</reference>
<dbReference type="GO" id="GO:0005506">
    <property type="term" value="F:iron ion binding"/>
    <property type="evidence" value="ECO:0007669"/>
    <property type="project" value="InterPro"/>
</dbReference>
<dbReference type="RefSeq" id="XP_014252079.1">
    <property type="nucleotide sequence ID" value="XM_014396593.2"/>
</dbReference>
<evidence type="ECO:0000256" key="3">
    <source>
        <dbReference type="ARBA" id="ARBA00022617"/>
    </source>
</evidence>
<evidence type="ECO:0008006" key="13">
    <source>
        <dbReference type="Google" id="ProtNLM"/>
    </source>
</evidence>
<evidence type="ECO:0000256" key="4">
    <source>
        <dbReference type="ARBA" id="ARBA00022723"/>
    </source>
</evidence>
<accession>A0A8I6RWF6</accession>
<dbReference type="OrthoDB" id="3945418at2759"/>
<dbReference type="FunFam" id="1.10.630.10:FF:000006">
    <property type="entry name" value="Cytochrome P450 302a1, mitochondrial"/>
    <property type="match status" value="1"/>
</dbReference>
<dbReference type="GO" id="GO:0004497">
    <property type="term" value="F:monooxygenase activity"/>
    <property type="evidence" value="ECO:0007669"/>
    <property type="project" value="UniProtKB-KW"/>
</dbReference>
<evidence type="ECO:0000256" key="1">
    <source>
        <dbReference type="ARBA" id="ARBA00001971"/>
    </source>
</evidence>
<keyword evidence="3 8" id="KW-0349">Heme</keyword>
<dbReference type="PANTHER" id="PTHR24279:SF120">
    <property type="entry name" value="CYTOCHROME P450"/>
    <property type="match status" value="1"/>
</dbReference>
<dbReference type="InterPro" id="IPR036396">
    <property type="entry name" value="Cyt_P450_sf"/>
</dbReference>
<keyword evidence="10" id="KW-0812">Transmembrane</keyword>